<keyword evidence="9 13" id="KW-0408">Iron</keyword>
<evidence type="ECO:0000256" key="11">
    <source>
        <dbReference type="ARBA" id="ARBA00023136"/>
    </source>
</evidence>
<dbReference type="GO" id="GO:0016705">
    <property type="term" value="F:oxidoreductase activity, acting on paired donors, with incorporation or reduction of molecular oxygen"/>
    <property type="evidence" value="ECO:0007669"/>
    <property type="project" value="InterPro"/>
</dbReference>
<dbReference type="GO" id="GO:0006699">
    <property type="term" value="P:bile acid biosynthetic process"/>
    <property type="evidence" value="ECO:0007669"/>
    <property type="project" value="TreeGrafter"/>
</dbReference>
<keyword evidence="16" id="KW-0732">Signal</keyword>
<feature type="chain" id="PRO_5036224398" description="Cytochrome P450" evidence="16">
    <location>
        <begin position="24"/>
        <end position="489"/>
    </location>
</feature>
<evidence type="ECO:0000256" key="9">
    <source>
        <dbReference type="ARBA" id="ARBA00023004"/>
    </source>
</evidence>
<evidence type="ECO:0000313" key="18">
    <source>
        <dbReference type="EMBL" id="CAF1252145.1"/>
    </source>
</evidence>
<dbReference type="Proteomes" id="UP000663852">
    <property type="component" value="Unassembled WGS sequence"/>
</dbReference>
<dbReference type="EMBL" id="CAJNOJ010000180">
    <property type="protein sequence ID" value="CAF1252145.1"/>
    <property type="molecule type" value="Genomic_DNA"/>
</dbReference>
<dbReference type="GO" id="GO:0020037">
    <property type="term" value="F:heme binding"/>
    <property type="evidence" value="ECO:0007669"/>
    <property type="project" value="InterPro"/>
</dbReference>
<dbReference type="GO" id="GO:0008395">
    <property type="term" value="F:steroid hydroxylase activity"/>
    <property type="evidence" value="ECO:0007669"/>
    <property type="project" value="TreeGrafter"/>
</dbReference>
<evidence type="ECO:0000256" key="8">
    <source>
        <dbReference type="ARBA" id="ARBA00023002"/>
    </source>
</evidence>
<keyword evidence="11 13" id="KW-0472">Membrane</keyword>
<organism evidence="17 19">
    <name type="scientific">Adineta ricciae</name>
    <name type="common">Rotifer</name>
    <dbReference type="NCBI Taxonomy" id="249248"/>
    <lineage>
        <taxon>Eukaryota</taxon>
        <taxon>Metazoa</taxon>
        <taxon>Spiralia</taxon>
        <taxon>Gnathifera</taxon>
        <taxon>Rotifera</taxon>
        <taxon>Eurotatoria</taxon>
        <taxon>Bdelloidea</taxon>
        <taxon>Adinetida</taxon>
        <taxon>Adinetidae</taxon>
        <taxon>Adineta</taxon>
    </lineage>
</organism>
<gene>
    <name evidence="18" type="ORF">EDS130_LOCUS28037</name>
    <name evidence="17" type="ORF">XAT740_LOCUS12352</name>
</gene>
<evidence type="ECO:0008006" key="20">
    <source>
        <dbReference type="Google" id="ProtNLM"/>
    </source>
</evidence>
<dbReference type="Pfam" id="PF00067">
    <property type="entry name" value="p450"/>
    <property type="match status" value="1"/>
</dbReference>
<keyword evidence="12" id="KW-0753">Steroid metabolism</keyword>
<evidence type="ECO:0000256" key="1">
    <source>
        <dbReference type="ARBA" id="ARBA00001971"/>
    </source>
</evidence>
<evidence type="ECO:0000256" key="14">
    <source>
        <dbReference type="PIRSR" id="PIRSR000047-1"/>
    </source>
</evidence>
<evidence type="ECO:0000256" key="5">
    <source>
        <dbReference type="ARBA" id="ARBA00022617"/>
    </source>
</evidence>
<protein>
    <recommendedName>
        <fullName evidence="20">Cytochrome P450</fullName>
    </recommendedName>
</protein>
<keyword evidence="19" id="KW-1185">Reference proteome</keyword>
<dbReference type="CDD" id="cd11040">
    <property type="entry name" value="CYP7_CYP8-like"/>
    <property type="match status" value="1"/>
</dbReference>
<evidence type="ECO:0000313" key="19">
    <source>
        <dbReference type="Proteomes" id="UP000663828"/>
    </source>
</evidence>
<sequence length="489" mass="56901">MIGLIESLLLVLVTLFVIYFIRSKPDEDSSIPYAKYGSYPIIGHLIAFTRNRTKVLLECHRRYGACFRIRLANQRFIMIPSHADWMAIVKNSSFKFTGTELGIEIFGFSSVFLDHPELDPDTHRLYVQHLKNRDGLHPMVVEFVRRMYEAMRNEKVSLEKNHSASKWISTGLLEFSHRMLFRPSTVALFGDIDTAALEQHFRLFDNKFHYFFIPFPKWVYSYFLRKELNARSSLGKSWQNNCDPNNASNFYRDRLAVYESHSDWLPKEEIGKLVTAFFWASLGNTIPAVFWSLFYILRDPKALQHIQQEMDVHLPFISLDEADSSTAYWTPEQIDSCMYLESAINETIRLVGAPFMLRKCCRDAQTSLEDGRQINIKAGENLAWYAGVSHFDENLFPRANEFIFDRFLNKKAESVPGYMPFGGGKSICPGRFFARYEIKTCVAMLLRYMEYQFKDMKAVPKQKLTRVGFGIAPPDHDVPIVYRYRVCSH</sequence>
<dbReference type="OrthoDB" id="6692864at2759"/>
<evidence type="ECO:0000256" key="10">
    <source>
        <dbReference type="ARBA" id="ARBA00023098"/>
    </source>
</evidence>
<evidence type="ECO:0000256" key="2">
    <source>
        <dbReference type="ARBA" id="ARBA00004586"/>
    </source>
</evidence>
<keyword evidence="5 13" id="KW-0349">Heme</keyword>
<feature type="binding site" description="axial binding residue" evidence="14">
    <location>
        <position position="428"/>
    </location>
    <ligand>
        <name>heme</name>
        <dbReference type="ChEBI" id="CHEBI:30413"/>
    </ligand>
    <ligandPart>
        <name>Fe</name>
        <dbReference type="ChEBI" id="CHEBI:18248"/>
    </ligandPart>
</feature>
<keyword evidence="6 13" id="KW-0479">Metal-binding</keyword>
<dbReference type="InterPro" id="IPR024204">
    <property type="entry name" value="Cyt_P450_CYP7A1-type"/>
</dbReference>
<accession>A0A814FKW8</accession>
<dbReference type="PANTHER" id="PTHR24304:SF4">
    <property type="entry name" value="CYTOCHROME P450"/>
    <property type="match status" value="1"/>
</dbReference>
<proteinExistence type="inferred from homology"/>
<dbReference type="SUPFAM" id="SSF48264">
    <property type="entry name" value="Cytochrome P450"/>
    <property type="match status" value="1"/>
</dbReference>
<keyword evidence="7 13" id="KW-0256">Endoplasmic reticulum</keyword>
<evidence type="ECO:0000256" key="6">
    <source>
        <dbReference type="ARBA" id="ARBA00022723"/>
    </source>
</evidence>
<feature type="binding site" evidence="15">
    <location>
        <position position="284"/>
    </location>
    <ligand>
        <name>substrate</name>
    </ligand>
</feature>
<dbReference type="EMBL" id="CAJNOR010000696">
    <property type="protein sequence ID" value="CAF0984282.1"/>
    <property type="molecule type" value="Genomic_DNA"/>
</dbReference>
<evidence type="ECO:0000313" key="17">
    <source>
        <dbReference type="EMBL" id="CAF0984282.1"/>
    </source>
</evidence>
<reference evidence="17" key="1">
    <citation type="submission" date="2021-02" db="EMBL/GenBank/DDBJ databases">
        <authorList>
            <person name="Nowell W R."/>
        </authorList>
    </citation>
    <scope>NUCLEOTIDE SEQUENCE</scope>
</reference>
<evidence type="ECO:0000256" key="15">
    <source>
        <dbReference type="PIRSR" id="PIRSR000047-2"/>
    </source>
</evidence>
<dbReference type="InterPro" id="IPR002403">
    <property type="entry name" value="Cyt_P450_E_grp-IV"/>
</dbReference>
<dbReference type="GO" id="GO:0005789">
    <property type="term" value="C:endoplasmic reticulum membrane"/>
    <property type="evidence" value="ECO:0007669"/>
    <property type="project" value="UniProtKB-SubCell"/>
</dbReference>
<dbReference type="Proteomes" id="UP000663828">
    <property type="component" value="Unassembled WGS sequence"/>
</dbReference>
<dbReference type="InterPro" id="IPR050529">
    <property type="entry name" value="CYP450_sterol_14alpha_dmase"/>
</dbReference>
<evidence type="ECO:0000256" key="16">
    <source>
        <dbReference type="SAM" id="SignalP"/>
    </source>
</evidence>
<dbReference type="PRINTS" id="PR00465">
    <property type="entry name" value="EP450IV"/>
</dbReference>
<comment type="cofactor">
    <cofactor evidence="1 13 14">
        <name>heme</name>
        <dbReference type="ChEBI" id="CHEBI:30413"/>
    </cofactor>
</comment>
<evidence type="ECO:0000256" key="7">
    <source>
        <dbReference type="ARBA" id="ARBA00022824"/>
    </source>
</evidence>
<dbReference type="GO" id="GO:0042632">
    <property type="term" value="P:cholesterol homeostasis"/>
    <property type="evidence" value="ECO:0007669"/>
    <property type="project" value="TreeGrafter"/>
</dbReference>
<comment type="subcellular location">
    <subcellularLocation>
        <location evidence="2 13">Endoplasmic reticulum membrane</location>
    </subcellularLocation>
</comment>
<dbReference type="Gene3D" id="1.10.630.10">
    <property type="entry name" value="Cytochrome P450"/>
    <property type="match status" value="1"/>
</dbReference>
<keyword evidence="10" id="KW-0443">Lipid metabolism</keyword>
<feature type="signal peptide" evidence="16">
    <location>
        <begin position="1"/>
        <end position="23"/>
    </location>
</feature>
<dbReference type="AlphaFoldDB" id="A0A814FKW8"/>
<dbReference type="GO" id="GO:0005506">
    <property type="term" value="F:iron ion binding"/>
    <property type="evidence" value="ECO:0007669"/>
    <property type="project" value="InterPro"/>
</dbReference>
<name>A0A814FKW8_ADIRI</name>
<comment type="pathway">
    <text evidence="3">Lipid metabolism; bile acid biosynthesis.</text>
</comment>
<evidence type="ECO:0000256" key="4">
    <source>
        <dbReference type="ARBA" id="ARBA00010617"/>
    </source>
</evidence>
<evidence type="ECO:0000256" key="12">
    <source>
        <dbReference type="ARBA" id="ARBA00023221"/>
    </source>
</evidence>
<comment type="similarity">
    <text evidence="4 13">Belongs to the cytochrome P450 family.</text>
</comment>
<comment type="caution">
    <text evidence="17">The sequence shown here is derived from an EMBL/GenBank/DDBJ whole genome shotgun (WGS) entry which is preliminary data.</text>
</comment>
<evidence type="ECO:0000256" key="13">
    <source>
        <dbReference type="PIRNR" id="PIRNR000047"/>
    </source>
</evidence>
<dbReference type="PIRSF" id="PIRSF000047">
    <property type="entry name" value="Cytochrome_CYPVIIA1"/>
    <property type="match status" value="1"/>
</dbReference>
<dbReference type="InterPro" id="IPR001128">
    <property type="entry name" value="Cyt_P450"/>
</dbReference>
<dbReference type="InterPro" id="IPR036396">
    <property type="entry name" value="Cyt_P450_sf"/>
</dbReference>
<keyword evidence="8" id="KW-0560">Oxidoreductase</keyword>
<evidence type="ECO:0000256" key="3">
    <source>
        <dbReference type="ARBA" id="ARBA00004860"/>
    </source>
</evidence>
<dbReference type="PANTHER" id="PTHR24304">
    <property type="entry name" value="CYTOCHROME P450 FAMILY 7"/>
    <property type="match status" value="1"/>
</dbReference>